<keyword evidence="8" id="KW-1015">Disulfide bond</keyword>
<feature type="binding site" evidence="12">
    <location>
        <position position="341"/>
    </location>
    <ligand>
        <name>FAD</name>
        <dbReference type="ChEBI" id="CHEBI:57692"/>
    </ligand>
</feature>
<evidence type="ECO:0000256" key="7">
    <source>
        <dbReference type="ARBA" id="ARBA00023002"/>
    </source>
</evidence>
<evidence type="ECO:0000313" key="18">
    <source>
        <dbReference type="RefSeq" id="XP_026192306.1"/>
    </source>
</evidence>
<dbReference type="GO" id="GO:0006749">
    <property type="term" value="P:glutathione metabolic process"/>
    <property type="evidence" value="ECO:0007669"/>
    <property type="project" value="TreeGrafter"/>
</dbReference>
<dbReference type="GO" id="GO:0034599">
    <property type="term" value="P:cellular response to oxidative stress"/>
    <property type="evidence" value="ECO:0007669"/>
    <property type="project" value="TreeGrafter"/>
</dbReference>
<dbReference type="EC" id="1.8.1.9" evidence="2"/>
<evidence type="ECO:0000259" key="16">
    <source>
        <dbReference type="Pfam" id="PF07992"/>
    </source>
</evidence>
<sequence>MCPTPPSFDYDFIVIGGGSGGLASAKEAAACGARVVVFDFVKPSTQGTHWGLGGTCVNVGCVPKKLMHYAAGMQQILSWDSKKMGWSDFEKIDEETGEPVQVHEHCNWTRLVQCVQAYVKQLNFSYRTGLRAAGCTYMNALATIKDPHSVEYEEKGIKKRVTAKHILVAVGGRPSIPDSVQGAQEFAKTSDDLFSLQTPPGKTLIVGASYIALECAGLLTELGFEVVVAVRSLLLRGFDRQCALKVGRCMREMGVTFMEGVLVEKIEKTQEEKLRVTLRGSLDADRLEHMEFDTVLYATGRSADTKGLNLEELGVKCSAEGRIICTEGSATTSPSIYAVGDVVEGFPELTPAAIQAGEILARRLFKNSTELMSTNNVPTTVFTPVEYGCVGLSEEAAIEEHGDSNIEVFLTEFCPLELSACHRQKAPSSRLDEADIDLTPPCLAKLICLKSENMKVIGVHFVGPNAGEVIQGMAIAVRLGATKADFDKTVGIHPTNAECFTQLSITRRSGKNWMAAGGCGGGKCG</sequence>
<feature type="binding site" evidence="12">
    <location>
        <position position="300"/>
    </location>
    <ligand>
        <name>NAD(+)</name>
        <dbReference type="ChEBI" id="CHEBI:57540"/>
    </ligand>
</feature>
<gene>
    <name evidence="18" type="primary">LOC34619359</name>
</gene>
<dbReference type="PRINTS" id="PR00368">
    <property type="entry name" value="FADPNR"/>
</dbReference>
<dbReference type="InterPro" id="IPR012999">
    <property type="entry name" value="Pyr_OxRdtase_I_AS"/>
</dbReference>
<organism evidence="17 18">
    <name type="scientific">Cyclospora cayetanensis</name>
    <dbReference type="NCBI Taxonomy" id="88456"/>
    <lineage>
        <taxon>Eukaryota</taxon>
        <taxon>Sar</taxon>
        <taxon>Alveolata</taxon>
        <taxon>Apicomplexa</taxon>
        <taxon>Conoidasida</taxon>
        <taxon>Coccidia</taxon>
        <taxon>Eucoccidiorida</taxon>
        <taxon>Eimeriorina</taxon>
        <taxon>Eimeriidae</taxon>
        <taxon>Cyclospora</taxon>
    </lineage>
</organism>
<dbReference type="GO" id="GO:0045454">
    <property type="term" value="P:cell redox homeostasis"/>
    <property type="evidence" value="ECO:0007669"/>
    <property type="project" value="InterPro"/>
</dbReference>
<dbReference type="GO" id="GO:0004362">
    <property type="term" value="F:glutathione-disulfide reductase (NADPH) activity"/>
    <property type="evidence" value="ECO:0007669"/>
    <property type="project" value="TreeGrafter"/>
</dbReference>
<evidence type="ECO:0000256" key="11">
    <source>
        <dbReference type="PIRSR" id="PIRSR000350-2"/>
    </source>
</evidence>
<dbReference type="PRINTS" id="PR00411">
    <property type="entry name" value="PNDRDTASEI"/>
</dbReference>
<comment type="similarity">
    <text evidence="1 14">Belongs to the class-I pyridine nucleotide-disulfide oxidoreductase family.</text>
</comment>
<evidence type="ECO:0000313" key="17">
    <source>
        <dbReference type="Proteomes" id="UP000515125"/>
    </source>
</evidence>
<keyword evidence="12" id="KW-0520">NAD</keyword>
<evidence type="ECO:0000256" key="3">
    <source>
        <dbReference type="ARBA" id="ARBA00018719"/>
    </source>
</evidence>
<dbReference type="GO" id="GO:0004791">
    <property type="term" value="F:thioredoxin-disulfide reductase (NADPH) activity"/>
    <property type="evidence" value="ECO:0007669"/>
    <property type="project" value="UniProtKB-EC"/>
</dbReference>
<keyword evidence="4 14" id="KW-0285">Flavoprotein</keyword>
<evidence type="ECO:0000256" key="14">
    <source>
        <dbReference type="RuleBase" id="RU003691"/>
    </source>
</evidence>
<dbReference type="SUPFAM" id="SSF51905">
    <property type="entry name" value="FAD/NAD(P)-binding domain"/>
    <property type="match status" value="1"/>
</dbReference>
<dbReference type="GO" id="GO:0005739">
    <property type="term" value="C:mitochondrion"/>
    <property type="evidence" value="ECO:0007669"/>
    <property type="project" value="TreeGrafter"/>
</dbReference>
<dbReference type="Gene3D" id="3.50.50.60">
    <property type="entry name" value="FAD/NAD(P)-binding domain"/>
    <property type="match status" value="1"/>
</dbReference>
<keyword evidence="5 12" id="KW-0274">FAD</keyword>
<keyword evidence="6" id="KW-0521">NADP</keyword>
<dbReference type="PANTHER" id="PTHR42737:SF7">
    <property type="entry name" value="THIOREDOXIN-DISULFIDE REDUCTASE"/>
    <property type="match status" value="1"/>
</dbReference>
<keyword evidence="7 14" id="KW-0560">Oxidoreductase</keyword>
<reference evidence="18" key="1">
    <citation type="submission" date="2025-08" db="UniProtKB">
        <authorList>
            <consortium name="RefSeq"/>
        </authorList>
    </citation>
    <scope>IDENTIFICATION</scope>
</reference>
<dbReference type="PIRSF" id="PIRSF000350">
    <property type="entry name" value="Mercury_reductase_MerA"/>
    <property type="match status" value="1"/>
</dbReference>
<dbReference type="Proteomes" id="UP000515125">
    <property type="component" value="Unplaced"/>
</dbReference>
<comment type="function">
    <text evidence="10">Catalyzes the transfer of electrons from NADPH to thioredoxins TRX1, TRX2 and TRX3, which in turn act as reductants of disulfide containing proteins. Able to reduce nitroglutathione (GSNO), a compound involved in the transport of nitric oxide (NO); however, TRX1 is more efficient in reducing GSNO. Has no catalytic activity towards oxidized glutathione (GSSG).</text>
</comment>
<dbReference type="InterPro" id="IPR023753">
    <property type="entry name" value="FAD/NAD-binding_dom"/>
</dbReference>
<keyword evidence="17" id="KW-1185">Reference proteome</keyword>
<dbReference type="OrthoDB" id="5956163at2759"/>
<evidence type="ECO:0000256" key="13">
    <source>
        <dbReference type="PIRSR" id="PIRSR000350-4"/>
    </source>
</evidence>
<feature type="domain" description="FAD/NAD(P)-binding" evidence="16">
    <location>
        <begin position="10"/>
        <end position="357"/>
    </location>
</feature>
<dbReference type="InterPro" id="IPR016156">
    <property type="entry name" value="FAD/NAD-linked_Rdtase_dimer_sf"/>
</dbReference>
<feature type="binding site" evidence="12">
    <location>
        <begin position="207"/>
        <end position="214"/>
    </location>
    <ligand>
        <name>NAD(+)</name>
        <dbReference type="ChEBI" id="CHEBI:57540"/>
    </ligand>
</feature>
<dbReference type="NCBIfam" id="TIGR01438">
    <property type="entry name" value="TGR"/>
    <property type="match status" value="1"/>
</dbReference>
<evidence type="ECO:0000256" key="6">
    <source>
        <dbReference type="ARBA" id="ARBA00022857"/>
    </source>
</evidence>
<keyword evidence="9 14" id="KW-0676">Redox-active center</keyword>
<dbReference type="InterPro" id="IPR036188">
    <property type="entry name" value="FAD/NAD-bd_sf"/>
</dbReference>
<dbReference type="InterPro" id="IPR001100">
    <property type="entry name" value="Pyr_nuc-diS_OxRdtase"/>
</dbReference>
<evidence type="ECO:0000256" key="10">
    <source>
        <dbReference type="ARBA" id="ARBA00053237"/>
    </source>
</evidence>
<feature type="domain" description="Pyridine nucleotide-disulphide oxidoreductase dimerisation" evidence="15">
    <location>
        <begin position="377"/>
        <end position="502"/>
    </location>
</feature>
<evidence type="ECO:0000256" key="1">
    <source>
        <dbReference type="ARBA" id="ARBA00007532"/>
    </source>
</evidence>
<dbReference type="GeneID" id="34619359"/>
<dbReference type="AlphaFoldDB" id="A0A6P6RWN2"/>
<dbReference type="InterPro" id="IPR046952">
    <property type="entry name" value="GSHR/TRXR-like"/>
</dbReference>
<keyword evidence="12" id="KW-0547">Nucleotide-binding</keyword>
<protein>
    <recommendedName>
        <fullName evidence="3">Thioredoxin reductase</fullName>
        <ecNumber evidence="2">1.8.1.9</ecNumber>
    </recommendedName>
</protein>
<accession>A0A6P6RWN2</accession>
<feature type="binding site" evidence="12">
    <location>
        <position position="65"/>
    </location>
    <ligand>
        <name>FAD</name>
        <dbReference type="ChEBI" id="CHEBI:57692"/>
    </ligand>
</feature>
<dbReference type="PROSITE" id="PS00076">
    <property type="entry name" value="PYRIDINE_REDOX_1"/>
    <property type="match status" value="1"/>
</dbReference>
<evidence type="ECO:0000259" key="15">
    <source>
        <dbReference type="Pfam" id="PF02852"/>
    </source>
</evidence>
<feature type="disulfide bond" description="Redox-active" evidence="13">
    <location>
        <begin position="56"/>
        <end position="61"/>
    </location>
</feature>
<dbReference type="InterPro" id="IPR006338">
    <property type="entry name" value="Thioredoxin/glutathione_Rdtase"/>
</dbReference>
<dbReference type="InterPro" id="IPR004099">
    <property type="entry name" value="Pyr_nucl-diS_OxRdtase_dimer"/>
</dbReference>
<dbReference type="GO" id="GO:0005829">
    <property type="term" value="C:cytosol"/>
    <property type="evidence" value="ECO:0007669"/>
    <property type="project" value="TreeGrafter"/>
</dbReference>
<dbReference type="GO" id="GO:0050660">
    <property type="term" value="F:flavin adenine dinucleotide binding"/>
    <property type="evidence" value="ECO:0007669"/>
    <property type="project" value="InterPro"/>
</dbReference>
<evidence type="ECO:0000256" key="5">
    <source>
        <dbReference type="ARBA" id="ARBA00022827"/>
    </source>
</evidence>
<dbReference type="RefSeq" id="XP_026192306.1">
    <property type="nucleotide sequence ID" value="XM_026336521.1"/>
</dbReference>
<evidence type="ECO:0000256" key="9">
    <source>
        <dbReference type="ARBA" id="ARBA00023284"/>
    </source>
</evidence>
<name>A0A6P6RWN2_9EIME</name>
<feature type="active site" description="Proton acceptor" evidence="11">
    <location>
        <position position="493"/>
    </location>
</feature>
<dbReference type="FunFam" id="3.50.50.60:FF:000190">
    <property type="entry name" value="Thioredoxin reductase"/>
    <property type="match status" value="1"/>
</dbReference>
<dbReference type="PANTHER" id="PTHR42737">
    <property type="entry name" value="GLUTATHIONE REDUCTASE"/>
    <property type="match status" value="1"/>
</dbReference>
<dbReference type="Pfam" id="PF02852">
    <property type="entry name" value="Pyr_redox_dim"/>
    <property type="match status" value="1"/>
</dbReference>
<evidence type="ECO:0000256" key="4">
    <source>
        <dbReference type="ARBA" id="ARBA00022630"/>
    </source>
</evidence>
<dbReference type="SUPFAM" id="SSF55424">
    <property type="entry name" value="FAD/NAD-linked reductases, dimerisation (C-terminal) domain"/>
    <property type="match status" value="1"/>
</dbReference>
<proteinExistence type="inferred from homology"/>
<evidence type="ECO:0000256" key="12">
    <source>
        <dbReference type="PIRSR" id="PIRSR000350-3"/>
    </source>
</evidence>
<dbReference type="Pfam" id="PF07992">
    <property type="entry name" value="Pyr_redox_2"/>
    <property type="match status" value="1"/>
</dbReference>
<evidence type="ECO:0000256" key="2">
    <source>
        <dbReference type="ARBA" id="ARBA00012610"/>
    </source>
</evidence>
<comment type="cofactor">
    <cofactor evidence="12">
        <name>FAD</name>
        <dbReference type="ChEBI" id="CHEBI:57692"/>
    </cofactor>
    <text evidence="12">Binds 1 FAD per subunit.</text>
</comment>
<evidence type="ECO:0000256" key="8">
    <source>
        <dbReference type="ARBA" id="ARBA00023157"/>
    </source>
</evidence>